<dbReference type="PANTHER" id="PTHR47424:SF4">
    <property type="entry name" value="ZN(II)2CYS6 TRANSCRIPTION FACTOR (EUROFUNG)"/>
    <property type="match status" value="1"/>
</dbReference>
<keyword evidence="4" id="KW-0804">Transcription</keyword>
<organism evidence="8 9">
    <name type="scientific">Aspergillus avenaceus</name>
    <dbReference type="NCBI Taxonomy" id="36643"/>
    <lineage>
        <taxon>Eukaryota</taxon>
        <taxon>Fungi</taxon>
        <taxon>Dikarya</taxon>
        <taxon>Ascomycota</taxon>
        <taxon>Pezizomycotina</taxon>
        <taxon>Eurotiomycetes</taxon>
        <taxon>Eurotiomycetidae</taxon>
        <taxon>Eurotiales</taxon>
        <taxon>Aspergillaceae</taxon>
        <taxon>Aspergillus</taxon>
        <taxon>Aspergillus subgen. Circumdati</taxon>
    </lineage>
</organism>
<dbReference type="CDD" id="cd12148">
    <property type="entry name" value="fungal_TF_MHR"/>
    <property type="match status" value="1"/>
</dbReference>
<evidence type="ECO:0000256" key="1">
    <source>
        <dbReference type="ARBA" id="ARBA00022723"/>
    </source>
</evidence>
<dbReference type="GO" id="GO:0005634">
    <property type="term" value="C:nucleus"/>
    <property type="evidence" value="ECO:0007669"/>
    <property type="project" value="TreeGrafter"/>
</dbReference>
<keyword evidence="5" id="KW-0539">Nucleus</keyword>
<evidence type="ECO:0000313" key="9">
    <source>
        <dbReference type="Proteomes" id="UP000325780"/>
    </source>
</evidence>
<dbReference type="GO" id="GO:0000435">
    <property type="term" value="P:positive regulation of transcription from RNA polymerase II promoter by galactose"/>
    <property type="evidence" value="ECO:0007669"/>
    <property type="project" value="TreeGrafter"/>
</dbReference>
<dbReference type="GO" id="GO:0000978">
    <property type="term" value="F:RNA polymerase II cis-regulatory region sequence-specific DNA binding"/>
    <property type="evidence" value="ECO:0007669"/>
    <property type="project" value="TreeGrafter"/>
</dbReference>
<dbReference type="Gene3D" id="4.10.240.10">
    <property type="entry name" value="Zn(2)-C6 fungal-type DNA-binding domain"/>
    <property type="match status" value="1"/>
</dbReference>
<evidence type="ECO:0000256" key="5">
    <source>
        <dbReference type="ARBA" id="ARBA00023242"/>
    </source>
</evidence>
<keyword evidence="9" id="KW-1185">Reference proteome</keyword>
<evidence type="ECO:0000256" key="2">
    <source>
        <dbReference type="ARBA" id="ARBA00023015"/>
    </source>
</evidence>
<dbReference type="InterPro" id="IPR007219">
    <property type="entry name" value="XnlR_reg_dom"/>
</dbReference>
<dbReference type="PANTHER" id="PTHR47424">
    <property type="entry name" value="REGULATORY PROTEIN GAL4"/>
    <property type="match status" value="1"/>
</dbReference>
<name>A0A5N6U124_ASPAV</name>
<dbReference type="Pfam" id="PF04082">
    <property type="entry name" value="Fungal_trans"/>
    <property type="match status" value="1"/>
</dbReference>
<feature type="compositionally biased region" description="Acidic residues" evidence="6">
    <location>
        <begin position="94"/>
        <end position="104"/>
    </location>
</feature>
<proteinExistence type="predicted"/>
<dbReference type="Proteomes" id="UP000325780">
    <property type="component" value="Unassembled WGS sequence"/>
</dbReference>
<keyword evidence="3" id="KW-0238">DNA-binding</keyword>
<evidence type="ECO:0000259" key="7">
    <source>
        <dbReference type="PROSITE" id="PS50048"/>
    </source>
</evidence>
<protein>
    <submittedName>
        <fullName evidence="8">Fungal-specific transcription factor domain-containing protein</fullName>
    </submittedName>
</protein>
<evidence type="ECO:0000256" key="6">
    <source>
        <dbReference type="SAM" id="MobiDB-lite"/>
    </source>
</evidence>
<evidence type="ECO:0000256" key="4">
    <source>
        <dbReference type="ARBA" id="ARBA00023163"/>
    </source>
</evidence>
<sequence length="758" mass="83039">MQSRRSTIRKNGPTRRRKTPTPCEPCRERKVNCDGRKPICGPCTQDTETVNRCVFKNGNARIPSNDEYLQVLYRHIRELEEACLKAGIPVPTIDSDDSDDEEDSPGSSPGPSPGPSPVATTIQPLPPRPPMISNFPMAFPPSMQAESFPSYLTNPQNSARALEGPGLLNANRQPNPFLATSSASCLLRLLAQGPMLPTIPNDAGHLQIGQRPRNSMTISPIMQDTPCGLARAQVDSFLLPPRDLADHLMNCFWERVYCLYPFVDRPAVQEAYESLWVVAPRPSTRSRELNIGLGSKSDSGPRSPVFISAMNMIFALGCQFADIPVTDRGVIAQAFFLRAKKHMGLDMLEIRTLGVVQTLLITVLYLQSVPDPHTCWDLVGMACRIAQGLEIHEPQPNTFKDPLELEIQRRTWHGCVLMDLSRIVSIASGKPSSTSHSTALPLPGAIDLNPSGSNSPFLTAFYTASLELYENFNGILKNAYKPWSSQSASPSGSGTSQQGGLDAIAGLEGKLSEYESKLPSFLNWSRPSNPATEHSRLLAVRRQRNALHARFLYLRVLLYRPAFAQLCSEALPEDNNEGDSKETQKSLHSSMMSKCAIACLKAADDLVSLVFESYQTTTTDAWWCNGFYISAAGLVLIMGHVCRSILPEIDTRAVETTWAKCQQILQYLIPTSHSAKSALLFLQAARNRALSPSPCDSDTDGSGTLHSGGTENPFAGDLENPYVNGANWQGGAMAVDGLGFLCPADLKWFQNWLANMTA</sequence>
<feature type="region of interest" description="Disordered" evidence="6">
    <location>
        <begin position="88"/>
        <end position="138"/>
    </location>
</feature>
<dbReference type="CDD" id="cd00067">
    <property type="entry name" value="GAL4"/>
    <property type="match status" value="1"/>
</dbReference>
<dbReference type="SUPFAM" id="SSF57701">
    <property type="entry name" value="Zn2/Cys6 DNA-binding domain"/>
    <property type="match status" value="1"/>
</dbReference>
<dbReference type="PROSITE" id="PS50048">
    <property type="entry name" value="ZN2_CY6_FUNGAL_2"/>
    <property type="match status" value="1"/>
</dbReference>
<evidence type="ECO:0000256" key="3">
    <source>
        <dbReference type="ARBA" id="ARBA00023125"/>
    </source>
</evidence>
<dbReference type="OrthoDB" id="424974at2759"/>
<reference evidence="8 9" key="1">
    <citation type="submission" date="2019-04" db="EMBL/GenBank/DDBJ databases">
        <title>Friends and foes A comparative genomics study of 23 Aspergillus species from section Flavi.</title>
        <authorList>
            <consortium name="DOE Joint Genome Institute"/>
            <person name="Kjaerbolling I."/>
            <person name="Vesth T."/>
            <person name="Frisvad J.C."/>
            <person name="Nybo J.L."/>
            <person name="Theobald S."/>
            <person name="Kildgaard S."/>
            <person name="Isbrandt T."/>
            <person name="Kuo A."/>
            <person name="Sato A."/>
            <person name="Lyhne E.K."/>
            <person name="Kogle M.E."/>
            <person name="Wiebenga A."/>
            <person name="Kun R.S."/>
            <person name="Lubbers R.J."/>
            <person name="Makela M.R."/>
            <person name="Barry K."/>
            <person name="Chovatia M."/>
            <person name="Clum A."/>
            <person name="Daum C."/>
            <person name="Haridas S."/>
            <person name="He G."/>
            <person name="LaButti K."/>
            <person name="Lipzen A."/>
            <person name="Mondo S."/>
            <person name="Riley R."/>
            <person name="Salamov A."/>
            <person name="Simmons B.A."/>
            <person name="Magnuson J.K."/>
            <person name="Henrissat B."/>
            <person name="Mortensen U.H."/>
            <person name="Larsen T.O."/>
            <person name="Devries R.P."/>
            <person name="Grigoriev I.V."/>
            <person name="Machida M."/>
            <person name="Baker S.E."/>
            <person name="Andersen M.R."/>
        </authorList>
    </citation>
    <scope>NUCLEOTIDE SEQUENCE [LARGE SCALE GENOMIC DNA]</scope>
    <source>
        <strain evidence="8 9">IBT 18842</strain>
    </source>
</reference>
<keyword evidence="2" id="KW-0805">Transcription regulation</keyword>
<dbReference type="InterPro" id="IPR051127">
    <property type="entry name" value="Fungal_SecMet_Regulators"/>
</dbReference>
<dbReference type="InterPro" id="IPR001138">
    <property type="entry name" value="Zn2Cys6_DnaBD"/>
</dbReference>
<dbReference type="GO" id="GO:0008270">
    <property type="term" value="F:zinc ion binding"/>
    <property type="evidence" value="ECO:0007669"/>
    <property type="project" value="InterPro"/>
</dbReference>
<evidence type="ECO:0000313" key="8">
    <source>
        <dbReference type="EMBL" id="KAE8152323.1"/>
    </source>
</evidence>
<keyword evidence="1" id="KW-0479">Metal-binding</keyword>
<gene>
    <name evidence="8" type="ORF">BDV25DRAFT_128102</name>
</gene>
<dbReference type="EMBL" id="ML742055">
    <property type="protein sequence ID" value="KAE8152323.1"/>
    <property type="molecule type" value="Genomic_DNA"/>
</dbReference>
<dbReference type="SMART" id="SM00906">
    <property type="entry name" value="Fungal_trans"/>
    <property type="match status" value="1"/>
</dbReference>
<feature type="domain" description="Zn(2)-C6 fungal-type" evidence="7">
    <location>
        <begin position="22"/>
        <end position="55"/>
    </location>
</feature>
<accession>A0A5N6U124</accession>
<dbReference type="InterPro" id="IPR036864">
    <property type="entry name" value="Zn2-C6_fun-type_DNA-bd_sf"/>
</dbReference>
<dbReference type="GO" id="GO:0006351">
    <property type="term" value="P:DNA-templated transcription"/>
    <property type="evidence" value="ECO:0007669"/>
    <property type="project" value="InterPro"/>
</dbReference>
<feature type="compositionally biased region" description="Basic residues" evidence="6">
    <location>
        <begin position="1"/>
        <end position="19"/>
    </location>
</feature>
<dbReference type="AlphaFoldDB" id="A0A5N6U124"/>
<feature type="region of interest" description="Disordered" evidence="6">
    <location>
        <begin position="1"/>
        <end position="27"/>
    </location>
</feature>
<dbReference type="GO" id="GO:0000981">
    <property type="term" value="F:DNA-binding transcription factor activity, RNA polymerase II-specific"/>
    <property type="evidence" value="ECO:0007669"/>
    <property type="project" value="InterPro"/>
</dbReference>